<dbReference type="Proteomes" id="UP001497680">
    <property type="component" value="Unassembled WGS sequence"/>
</dbReference>
<protein>
    <submittedName>
        <fullName evidence="1">Uncharacterized protein</fullName>
    </submittedName>
</protein>
<proteinExistence type="predicted"/>
<reference evidence="1 2" key="1">
    <citation type="journal article" date="2022" name="New Phytol.">
        <title>Ecological generalism drives hyperdiversity of secondary metabolite gene clusters in xylarialean endophytes.</title>
        <authorList>
            <person name="Franco M.E.E."/>
            <person name="Wisecaver J.H."/>
            <person name="Arnold A.E."/>
            <person name="Ju Y.M."/>
            <person name="Slot J.C."/>
            <person name="Ahrendt S."/>
            <person name="Moore L.P."/>
            <person name="Eastman K.E."/>
            <person name="Scott K."/>
            <person name="Konkel Z."/>
            <person name="Mondo S.J."/>
            <person name="Kuo A."/>
            <person name="Hayes R.D."/>
            <person name="Haridas S."/>
            <person name="Andreopoulos B."/>
            <person name="Riley R."/>
            <person name="LaButti K."/>
            <person name="Pangilinan J."/>
            <person name="Lipzen A."/>
            <person name="Amirebrahimi M."/>
            <person name="Yan J."/>
            <person name="Adam C."/>
            <person name="Keymanesh K."/>
            <person name="Ng V."/>
            <person name="Louie K."/>
            <person name="Northen T."/>
            <person name="Drula E."/>
            <person name="Henrissat B."/>
            <person name="Hsieh H.M."/>
            <person name="Youens-Clark K."/>
            <person name="Lutzoni F."/>
            <person name="Miadlikowska J."/>
            <person name="Eastwood D.C."/>
            <person name="Hamelin R.C."/>
            <person name="Grigoriev I.V."/>
            <person name="U'Ren J.M."/>
        </authorList>
    </citation>
    <scope>NUCLEOTIDE SEQUENCE [LARGE SCALE GENOMIC DNA]</scope>
    <source>
        <strain evidence="1 2">ER1909</strain>
    </source>
</reference>
<dbReference type="EMBL" id="MU394309">
    <property type="protein sequence ID" value="KAI6087249.1"/>
    <property type="molecule type" value="Genomic_DNA"/>
</dbReference>
<comment type="caution">
    <text evidence="1">The sequence shown here is derived from an EMBL/GenBank/DDBJ whole genome shotgun (WGS) entry which is preliminary data.</text>
</comment>
<evidence type="ECO:0000313" key="2">
    <source>
        <dbReference type="Proteomes" id="UP001497680"/>
    </source>
</evidence>
<organism evidence="1 2">
    <name type="scientific">Hypoxylon rubiginosum</name>
    <dbReference type="NCBI Taxonomy" id="110542"/>
    <lineage>
        <taxon>Eukaryota</taxon>
        <taxon>Fungi</taxon>
        <taxon>Dikarya</taxon>
        <taxon>Ascomycota</taxon>
        <taxon>Pezizomycotina</taxon>
        <taxon>Sordariomycetes</taxon>
        <taxon>Xylariomycetidae</taxon>
        <taxon>Xylariales</taxon>
        <taxon>Hypoxylaceae</taxon>
        <taxon>Hypoxylon</taxon>
    </lineage>
</organism>
<gene>
    <name evidence="1" type="ORF">F4821DRAFT_116399</name>
</gene>
<name>A0ACC0D3C3_9PEZI</name>
<accession>A0ACC0D3C3</accession>
<evidence type="ECO:0000313" key="1">
    <source>
        <dbReference type="EMBL" id="KAI6087249.1"/>
    </source>
</evidence>
<sequence length="408" mass="45202">MPAQPPPLDPSQVGEDKGSKTTTVISIVAALSTLFAVARLWVRVRIMRQFQFDDLMIVVAVICGWMSVGFSTAAVHSGSGRHIQTLTVEEIQGAILFTLIGFVPGILSFVLPKLAVVKLLSRLLNPSRSHLIWLWFMCIFCLLTMMGSVGMVFGQCQPSNSQWDFSVPARFCWDKWIPVNYTRAVCAFSAFVDFYLSIYPGVVLCKIQLPTKKKVALSAALGIGSISTVVAIYKITVLDSLASVDFTYDSCDLTIWTIVEGSVIIIAACIPLLQPLLERVRNHPWSTKGTSQSTNPTPSDHQGYADIELSDKSRIRKIRRKFEMDSVLATRNNEEEIGVTTIPAGSQDRILEHDETGLVNPITGSQSHDNSTPSNTDHKIYRSDEIRISYARDEESGAGPHRYQDTWS</sequence>
<keyword evidence="2" id="KW-1185">Reference proteome</keyword>